<accession>A0AAW3ZPI8</accession>
<evidence type="ECO:0000259" key="2">
    <source>
        <dbReference type="Pfam" id="PF05239"/>
    </source>
</evidence>
<dbReference type="InterPro" id="IPR027275">
    <property type="entry name" value="PRC-brl_dom"/>
</dbReference>
<evidence type="ECO:0000256" key="1">
    <source>
        <dbReference type="SAM" id="MobiDB-lite"/>
    </source>
</evidence>
<comment type="caution">
    <text evidence="3">The sequence shown here is derived from an EMBL/GenBank/DDBJ whole genome shotgun (WGS) entry which is preliminary data.</text>
</comment>
<proteinExistence type="predicted"/>
<dbReference type="PANTHER" id="PTHR36505">
    <property type="entry name" value="BLR1072 PROTEIN"/>
    <property type="match status" value="1"/>
</dbReference>
<keyword evidence="4" id="KW-1185">Reference proteome</keyword>
<dbReference type="Proteomes" id="UP000613768">
    <property type="component" value="Unassembled WGS sequence"/>
</dbReference>
<dbReference type="Pfam" id="PF05239">
    <property type="entry name" value="PRC"/>
    <property type="match status" value="1"/>
</dbReference>
<dbReference type="Gene3D" id="2.30.30.240">
    <property type="entry name" value="PRC-barrel domain"/>
    <property type="match status" value="1"/>
</dbReference>
<evidence type="ECO:0000313" key="4">
    <source>
        <dbReference type="Proteomes" id="UP000613768"/>
    </source>
</evidence>
<dbReference type="RefSeq" id="WP_192030856.1">
    <property type="nucleotide sequence ID" value="NZ_JACYTR010000052.1"/>
</dbReference>
<dbReference type="SUPFAM" id="SSF50346">
    <property type="entry name" value="PRC-barrel domain"/>
    <property type="match status" value="1"/>
</dbReference>
<organism evidence="3 4">
    <name type="scientific">Pseudomarimonas arenosa</name>
    <dbReference type="NCBI Taxonomy" id="2774145"/>
    <lineage>
        <taxon>Bacteria</taxon>
        <taxon>Pseudomonadati</taxon>
        <taxon>Pseudomonadota</taxon>
        <taxon>Gammaproteobacteria</taxon>
        <taxon>Lysobacterales</taxon>
        <taxon>Lysobacteraceae</taxon>
        <taxon>Pseudomarimonas</taxon>
    </lineage>
</organism>
<sequence length="145" mass="15735">MNHASKDTHGKRKPDDGAGKGPGPSIRHGPGPELMSAAALVGDSVVNCHHEEVGDIKEIMLDMRSGRVGYALLSFGGFPGMGEKLFTVPWNALTLDTLNKRFILDVEKARLESAPGFSMNNWPNMADATWAREIHAYYGTQPFGP</sequence>
<feature type="compositionally biased region" description="Basic and acidic residues" evidence="1">
    <location>
        <begin position="1"/>
        <end position="18"/>
    </location>
</feature>
<dbReference type="InterPro" id="IPR011033">
    <property type="entry name" value="PRC_barrel-like_sf"/>
</dbReference>
<dbReference type="PANTHER" id="PTHR36505:SF1">
    <property type="entry name" value="BLR1072 PROTEIN"/>
    <property type="match status" value="1"/>
</dbReference>
<protein>
    <submittedName>
        <fullName evidence="3">PRC-barrel domain-containing protein</fullName>
    </submittedName>
</protein>
<feature type="domain" description="PRC-barrel" evidence="2">
    <location>
        <begin position="33"/>
        <end position="109"/>
    </location>
</feature>
<evidence type="ECO:0000313" key="3">
    <source>
        <dbReference type="EMBL" id="MBD8527435.1"/>
    </source>
</evidence>
<gene>
    <name evidence="3" type="ORF">IFO71_16955</name>
</gene>
<reference evidence="3 4" key="1">
    <citation type="submission" date="2020-09" db="EMBL/GenBank/DDBJ databases">
        <title>Pseudoxanthomonas sp. CAU 1598 isolated from sand of Yaerae Beach.</title>
        <authorList>
            <person name="Kim W."/>
        </authorList>
    </citation>
    <scope>NUCLEOTIDE SEQUENCE [LARGE SCALE GENOMIC DNA]</scope>
    <source>
        <strain evidence="3 4">CAU 1598</strain>
    </source>
</reference>
<dbReference type="EMBL" id="JACYTR010000052">
    <property type="protein sequence ID" value="MBD8527435.1"/>
    <property type="molecule type" value="Genomic_DNA"/>
</dbReference>
<name>A0AAW3ZPI8_9GAMM</name>
<feature type="region of interest" description="Disordered" evidence="1">
    <location>
        <begin position="1"/>
        <end position="32"/>
    </location>
</feature>
<dbReference type="AlphaFoldDB" id="A0AAW3ZPI8"/>